<accession>A0A1H5V3S2</accession>
<dbReference type="InterPro" id="IPR052016">
    <property type="entry name" value="Bact_Sigma-Reg"/>
</dbReference>
<dbReference type="EMBL" id="FNVU01000002">
    <property type="protein sequence ID" value="SEF81057.1"/>
    <property type="molecule type" value="Genomic_DNA"/>
</dbReference>
<dbReference type="CDD" id="cd00130">
    <property type="entry name" value="PAS"/>
    <property type="match status" value="1"/>
</dbReference>
<dbReference type="GO" id="GO:0016301">
    <property type="term" value="F:kinase activity"/>
    <property type="evidence" value="ECO:0007669"/>
    <property type="project" value="UniProtKB-KW"/>
</dbReference>
<keyword evidence="5" id="KW-1185">Reference proteome</keyword>
<sequence length="710" mass="74593">MVSCTGRAADLLGCSPEQLRGRNVVEMFEDPRTWAVLASGAVGGRQNTGGVVLLRPGGGTLHVRLRVSVLVSGGPRGAFLLMRMAQGGAEEAVRAEEGSTEALPAAQAENGPLSRPQAPVAGARAQERADLLYASAAAIGGSLDITRNAEDLAAVLVPAFADLASVDLTHAVLQGEEPAPFTGATPLRRVAVSAVGAWPQDVYPLGATLTFGETTGEQVRRGAAGFLADLRDVRAILSENEERTRLLLPEAATSLLLMPVQARGLVLGAVLLWRSGDRRRFDETDASLADEVASRAALSIDNARRYTKERRTAETLQRSLLPRVVGDGTAAETSGVYVPGGTPEGIGGSWFDVIELSSARVAFLVGRVPGHGLGATAAMGRLRAAVGTLADLDPAPDELLSHLDDLVVRFSSTDDSGPRHEGIEGALSGACCVYATYDPLTGRCLIASAGHPGPVLVRASTAGAGSAGEVREGQDPVERPPAGGLVAEQVEVNAGPPLGTGSGPFEMTELRLDAGDILTFHSDGRPQRNDPAKLRRTEAVRNAARSAAASGRSMADTGRELLGLLSEPAPDHDQALLLARTRALPDDRTAGWTVTADPEAVAEVRSGVTAQLDAWGLTELAFSTELIVSELVTNAIRYAGAPIGVRLIRDQRLICEVSDPSQTQPHLRRARLTDEGGRGLFLIAQLTHRWGSRYKPDGKTIWTEQLLNGN</sequence>
<dbReference type="InterPro" id="IPR001932">
    <property type="entry name" value="PPM-type_phosphatase-like_dom"/>
</dbReference>
<dbReference type="SUPFAM" id="SSF55781">
    <property type="entry name" value="GAF domain-like"/>
    <property type="match status" value="1"/>
</dbReference>
<evidence type="ECO:0000313" key="4">
    <source>
        <dbReference type="EMBL" id="SEF81057.1"/>
    </source>
</evidence>
<keyword evidence="4" id="KW-0418">Kinase</keyword>
<dbReference type="SUPFAM" id="SSF55874">
    <property type="entry name" value="ATPase domain of HSP90 chaperone/DNA topoisomerase II/histidine kinase"/>
    <property type="match status" value="1"/>
</dbReference>
<feature type="domain" description="PPM-type phosphatase" evidence="3">
    <location>
        <begin position="333"/>
        <end position="581"/>
    </location>
</feature>
<proteinExistence type="predicted"/>
<dbReference type="InterPro" id="IPR003594">
    <property type="entry name" value="HATPase_dom"/>
</dbReference>
<name>A0A1H5V3S2_9ACTN</name>
<dbReference type="InterPro" id="IPR029016">
    <property type="entry name" value="GAF-like_dom_sf"/>
</dbReference>
<dbReference type="Proteomes" id="UP000236754">
    <property type="component" value="Unassembled WGS sequence"/>
</dbReference>
<dbReference type="Gene3D" id="3.30.565.10">
    <property type="entry name" value="Histidine kinase-like ATPase, C-terminal domain"/>
    <property type="match status" value="1"/>
</dbReference>
<dbReference type="PANTHER" id="PTHR43156:SF2">
    <property type="entry name" value="STAGE II SPORULATION PROTEIN E"/>
    <property type="match status" value="1"/>
</dbReference>
<dbReference type="AlphaFoldDB" id="A0A1H5V3S2"/>
<dbReference type="FunFam" id="3.30.565.10:FF:000028">
    <property type="entry name" value="PAS sensor protein"/>
    <property type="match status" value="1"/>
</dbReference>
<keyword evidence="1" id="KW-0378">Hydrolase</keyword>
<dbReference type="InterPro" id="IPR036890">
    <property type="entry name" value="HATPase_C_sf"/>
</dbReference>
<dbReference type="SUPFAM" id="SSF55785">
    <property type="entry name" value="PYP-like sensor domain (PAS domain)"/>
    <property type="match status" value="1"/>
</dbReference>
<reference evidence="4 5" key="1">
    <citation type="submission" date="2016-10" db="EMBL/GenBank/DDBJ databases">
        <authorList>
            <person name="de Groot N.N."/>
        </authorList>
    </citation>
    <scope>NUCLEOTIDE SEQUENCE [LARGE SCALE GENOMIC DNA]</scope>
    <source>
        <strain evidence="4 5">CGMCC 4.2023</strain>
    </source>
</reference>
<evidence type="ECO:0000259" key="3">
    <source>
        <dbReference type="SMART" id="SM00331"/>
    </source>
</evidence>
<protein>
    <submittedName>
        <fullName evidence="4">Histidine kinase-like ATPase domain-containing protein</fullName>
    </submittedName>
</protein>
<dbReference type="Gene3D" id="3.30.450.40">
    <property type="match status" value="1"/>
</dbReference>
<dbReference type="SMART" id="SM00331">
    <property type="entry name" value="PP2C_SIG"/>
    <property type="match status" value="1"/>
</dbReference>
<dbReference type="InterPro" id="IPR035965">
    <property type="entry name" value="PAS-like_dom_sf"/>
</dbReference>
<dbReference type="InterPro" id="IPR036457">
    <property type="entry name" value="PPM-type-like_dom_sf"/>
</dbReference>
<feature type="region of interest" description="Disordered" evidence="2">
    <location>
        <begin position="91"/>
        <end position="117"/>
    </location>
</feature>
<dbReference type="GO" id="GO:0016791">
    <property type="term" value="F:phosphatase activity"/>
    <property type="evidence" value="ECO:0007669"/>
    <property type="project" value="TreeGrafter"/>
</dbReference>
<organism evidence="4 5">
    <name type="scientific">Actinacidiphila yanglinensis</name>
    <dbReference type="NCBI Taxonomy" id="310779"/>
    <lineage>
        <taxon>Bacteria</taxon>
        <taxon>Bacillati</taxon>
        <taxon>Actinomycetota</taxon>
        <taxon>Actinomycetes</taxon>
        <taxon>Kitasatosporales</taxon>
        <taxon>Streptomycetaceae</taxon>
        <taxon>Actinacidiphila</taxon>
    </lineage>
</organism>
<keyword evidence="4" id="KW-0808">Transferase</keyword>
<dbReference type="PANTHER" id="PTHR43156">
    <property type="entry name" value="STAGE II SPORULATION PROTEIN E-RELATED"/>
    <property type="match status" value="1"/>
</dbReference>
<dbReference type="Gene3D" id="3.60.40.10">
    <property type="entry name" value="PPM-type phosphatase domain"/>
    <property type="match status" value="1"/>
</dbReference>
<dbReference type="InterPro" id="IPR000014">
    <property type="entry name" value="PAS"/>
</dbReference>
<gene>
    <name evidence="4" type="ORF">SAMN05216223_102104</name>
</gene>
<dbReference type="Pfam" id="PF13581">
    <property type="entry name" value="HATPase_c_2"/>
    <property type="match status" value="1"/>
</dbReference>
<evidence type="ECO:0000313" key="5">
    <source>
        <dbReference type="Proteomes" id="UP000236754"/>
    </source>
</evidence>
<dbReference type="CDD" id="cd16936">
    <property type="entry name" value="HATPase_RsbW-like"/>
    <property type="match status" value="1"/>
</dbReference>
<evidence type="ECO:0000256" key="2">
    <source>
        <dbReference type="SAM" id="MobiDB-lite"/>
    </source>
</evidence>
<dbReference type="Pfam" id="PF07228">
    <property type="entry name" value="SpoIIE"/>
    <property type="match status" value="1"/>
</dbReference>
<evidence type="ECO:0000256" key="1">
    <source>
        <dbReference type="ARBA" id="ARBA00022801"/>
    </source>
</evidence>